<sequence length="105" mass="12053">MPRYYTWNTPAKKWKSRIQGTLEQNCLGLKCGEREHVKKFHLTTNMRDQLFRYTESGQHTATLLKISEAGFGTDSNGMITLNGVSCKIVHSTEELICKVYLELLN</sequence>
<name>A0A4Y2IL34_ARAVE</name>
<gene>
    <name evidence="1" type="ORF">AVEN_22397_1</name>
</gene>
<protein>
    <submittedName>
        <fullName evidence="1">Uncharacterized protein</fullName>
    </submittedName>
</protein>
<reference evidence="1 2" key="1">
    <citation type="journal article" date="2019" name="Sci. Rep.">
        <title>Orb-weaving spider Araneus ventricosus genome elucidates the spidroin gene catalogue.</title>
        <authorList>
            <person name="Kono N."/>
            <person name="Nakamura H."/>
            <person name="Ohtoshi R."/>
            <person name="Moran D.A.P."/>
            <person name="Shinohara A."/>
            <person name="Yoshida Y."/>
            <person name="Fujiwara M."/>
            <person name="Mori M."/>
            <person name="Tomita M."/>
            <person name="Arakawa K."/>
        </authorList>
    </citation>
    <scope>NUCLEOTIDE SEQUENCE [LARGE SCALE GENOMIC DNA]</scope>
</reference>
<comment type="caution">
    <text evidence="1">The sequence shown here is derived from an EMBL/GenBank/DDBJ whole genome shotgun (WGS) entry which is preliminary data.</text>
</comment>
<evidence type="ECO:0000313" key="1">
    <source>
        <dbReference type="EMBL" id="GBM77686.1"/>
    </source>
</evidence>
<dbReference type="AlphaFoldDB" id="A0A4Y2IL34"/>
<evidence type="ECO:0000313" key="2">
    <source>
        <dbReference type="Proteomes" id="UP000499080"/>
    </source>
</evidence>
<dbReference type="OrthoDB" id="272985at2759"/>
<keyword evidence="2" id="KW-1185">Reference proteome</keyword>
<accession>A0A4Y2IL34</accession>
<organism evidence="1 2">
    <name type="scientific">Araneus ventricosus</name>
    <name type="common">Orbweaver spider</name>
    <name type="synonym">Epeira ventricosa</name>
    <dbReference type="NCBI Taxonomy" id="182803"/>
    <lineage>
        <taxon>Eukaryota</taxon>
        <taxon>Metazoa</taxon>
        <taxon>Ecdysozoa</taxon>
        <taxon>Arthropoda</taxon>
        <taxon>Chelicerata</taxon>
        <taxon>Arachnida</taxon>
        <taxon>Araneae</taxon>
        <taxon>Araneomorphae</taxon>
        <taxon>Entelegynae</taxon>
        <taxon>Araneoidea</taxon>
        <taxon>Araneidae</taxon>
        <taxon>Araneus</taxon>
    </lineage>
</organism>
<dbReference type="EMBL" id="BGPR01002703">
    <property type="protein sequence ID" value="GBM77686.1"/>
    <property type="molecule type" value="Genomic_DNA"/>
</dbReference>
<proteinExistence type="predicted"/>
<dbReference type="Proteomes" id="UP000499080">
    <property type="component" value="Unassembled WGS sequence"/>
</dbReference>